<feature type="compositionally biased region" description="Basic and acidic residues" evidence="5">
    <location>
        <begin position="202"/>
        <end position="217"/>
    </location>
</feature>
<feature type="compositionally biased region" description="Basic and acidic residues" evidence="5">
    <location>
        <begin position="178"/>
        <end position="195"/>
    </location>
</feature>
<feature type="compositionally biased region" description="Basic and acidic residues" evidence="5">
    <location>
        <begin position="1346"/>
        <end position="1362"/>
    </location>
</feature>
<feature type="compositionally biased region" description="Basic and acidic residues" evidence="5">
    <location>
        <begin position="1166"/>
        <end position="1176"/>
    </location>
</feature>
<proteinExistence type="predicted"/>
<feature type="zinc finger region" description="C3H1-type" evidence="4">
    <location>
        <begin position="703"/>
        <end position="730"/>
    </location>
</feature>
<dbReference type="GO" id="GO:0003723">
    <property type="term" value="F:RNA binding"/>
    <property type="evidence" value="ECO:0007669"/>
    <property type="project" value="TreeGrafter"/>
</dbReference>
<feature type="compositionally biased region" description="Basic and acidic residues" evidence="5">
    <location>
        <begin position="389"/>
        <end position="402"/>
    </location>
</feature>
<feature type="compositionally biased region" description="Acidic residues" evidence="5">
    <location>
        <begin position="518"/>
        <end position="535"/>
    </location>
</feature>
<comment type="caution">
    <text evidence="7">The sequence shown here is derived from an EMBL/GenBank/DDBJ whole genome shotgun (WGS) entry which is preliminary data.</text>
</comment>
<feature type="compositionally biased region" description="Polar residues" evidence="5">
    <location>
        <begin position="442"/>
        <end position="454"/>
    </location>
</feature>
<keyword evidence="8" id="KW-1185">Reference proteome</keyword>
<dbReference type="GO" id="GO:0008270">
    <property type="term" value="F:zinc ion binding"/>
    <property type="evidence" value="ECO:0007669"/>
    <property type="project" value="UniProtKB-KW"/>
</dbReference>
<feature type="region of interest" description="Disordered" evidence="5">
    <location>
        <begin position="50"/>
        <end position="240"/>
    </location>
</feature>
<feature type="compositionally biased region" description="Basic and acidic residues" evidence="5">
    <location>
        <begin position="328"/>
        <end position="365"/>
    </location>
</feature>
<feature type="compositionally biased region" description="Low complexity" evidence="5">
    <location>
        <begin position="1193"/>
        <end position="1237"/>
    </location>
</feature>
<protein>
    <recommendedName>
        <fullName evidence="6">C3H1-type domain-containing protein</fullName>
    </recommendedName>
</protein>
<dbReference type="Proteomes" id="UP000828390">
    <property type="component" value="Unassembled WGS sequence"/>
</dbReference>
<feature type="compositionally biased region" description="Basic and acidic residues" evidence="5">
    <location>
        <begin position="979"/>
        <end position="989"/>
    </location>
</feature>
<feature type="compositionally biased region" description="Basic and acidic residues" evidence="5">
    <location>
        <begin position="536"/>
        <end position="561"/>
    </location>
</feature>
<dbReference type="EMBL" id="JAIWYP010000009">
    <property type="protein sequence ID" value="KAH3776935.1"/>
    <property type="molecule type" value="Genomic_DNA"/>
</dbReference>
<feature type="compositionally biased region" description="Polar residues" evidence="5">
    <location>
        <begin position="316"/>
        <end position="325"/>
    </location>
</feature>
<evidence type="ECO:0000259" key="6">
    <source>
        <dbReference type="PROSITE" id="PS50103"/>
    </source>
</evidence>
<dbReference type="InterPro" id="IPR000571">
    <property type="entry name" value="Znf_CCCH"/>
</dbReference>
<feature type="compositionally biased region" description="Basic and acidic residues" evidence="5">
    <location>
        <begin position="818"/>
        <end position="842"/>
    </location>
</feature>
<feature type="domain" description="C3H1-type" evidence="6">
    <location>
        <begin position="703"/>
        <end position="730"/>
    </location>
</feature>
<dbReference type="InterPro" id="IPR036855">
    <property type="entry name" value="Znf_CCCH_sf"/>
</dbReference>
<feature type="region of interest" description="Disordered" evidence="5">
    <location>
        <begin position="1"/>
        <end position="37"/>
    </location>
</feature>
<keyword evidence="3 4" id="KW-0862">Zinc</keyword>
<organism evidence="7 8">
    <name type="scientific">Dreissena polymorpha</name>
    <name type="common">Zebra mussel</name>
    <name type="synonym">Mytilus polymorpha</name>
    <dbReference type="NCBI Taxonomy" id="45954"/>
    <lineage>
        <taxon>Eukaryota</taxon>
        <taxon>Metazoa</taxon>
        <taxon>Spiralia</taxon>
        <taxon>Lophotrochozoa</taxon>
        <taxon>Mollusca</taxon>
        <taxon>Bivalvia</taxon>
        <taxon>Autobranchia</taxon>
        <taxon>Heteroconchia</taxon>
        <taxon>Euheterodonta</taxon>
        <taxon>Imparidentia</taxon>
        <taxon>Neoheterodontei</taxon>
        <taxon>Myida</taxon>
        <taxon>Dreissenoidea</taxon>
        <taxon>Dreissenidae</taxon>
        <taxon>Dreissena</taxon>
    </lineage>
</organism>
<accession>A0A9D4ECP4</accession>
<feature type="compositionally biased region" description="Low complexity" evidence="5">
    <location>
        <begin position="504"/>
        <end position="517"/>
    </location>
</feature>
<dbReference type="PANTHER" id="PTHR46582">
    <property type="entry name" value="ZINC FINGER CCCH DOMAIN-CONTAINING PROTEIN 18"/>
    <property type="match status" value="1"/>
</dbReference>
<feature type="compositionally biased region" description="Polar residues" evidence="5">
    <location>
        <begin position="27"/>
        <end position="36"/>
    </location>
</feature>
<feature type="compositionally biased region" description="Pro residues" evidence="5">
    <location>
        <begin position="1363"/>
        <end position="1372"/>
    </location>
</feature>
<evidence type="ECO:0000256" key="1">
    <source>
        <dbReference type="ARBA" id="ARBA00022723"/>
    </source>
</evidence>
<feature type="region of interest" description="Disordered" evidence="5">
    <location>
        <begin position="316"/>
        <end position="703"/>
    </location>
</feature>
<feature type="compositionally biased region" description="Basic and acidic residues" evidence="5">
    <location>
        <begin position="658"/>
        <end position="670"/>
    </location>
</feature>
<name>A0A9D4ECP4_DREPO</name>
<evidence type="ECO:0000313" key="8">
    <source>
        <dbReference type="Proteomes" id="UP000828390"/>
    </source>
</evidence>
<evidence type="ECO:0000256" key="3">
    <source>
        <dbReference type="ARBA" id="ARBA00022833"/>
    </source>
</evidence>
<feature type="compositionally biased region" description="Basic and acidic residues" evidence="5">
    <location>
        <begin position="942"/>
        <end position="959"/>
    </location>
</feature>
<sequence length="1459" mass="161469">MSSELECPGSPGTGESAMEEGGPASPMEQSQSQSIRPTCMVDDADDEMAMDTSEPVENVGPHDKNGTLGKEIDKYDPETGYDEPDVSSNIDNLPRQEDSIQFDGEYVKQQAEIADDKKASESSDTKGCEEENECDAASGENVESDNTSVSTDHENDSSFNESRSSGIEGQENIGYSHENNDEKAEEKTFSHSHSEEDSECMSPRHNEDLNVIDKTENRTNLSELSETEDNENEKIVGNRRNEYDNDKLDLTESGTRLDETYSKISGNSISGVLEKKDKNQSTDNIVKKTGNDLINIENDEVLKGTDLQNTVDDLISSESDTNVAETDNDWKSTHNDAENKLSDECKKETEIKQADSYEEDKEVKESLSGMEDVSDDETDLCEDEAITGKLEKSNVSDDKAESGMEEVSDDEEMFSNNDDSDGEIVDIQTEKRTLSGIPNAKSLVNSAETNNYSSAKLRKRKEGEESAEEGEASEDGMEEVSDEEEGDFSDIEDKSARKSLSRTGGVSEDGVQSGVEEVSSDESDVESDSIVSSDEEPQKETESSKSTAKDKSRSVEIKENGETVTIDDTGKDDGVIVKEILQNMTIKIDNVPDIKEAKEDTKTKASVHTRKTRDSKDRRDTTKSKAKTSSGHKDVRDIGERLKSQASYGEDVELDYDDTVHDDSKDKQGSESEGEIVSGSSSDGEISEEDCEEGEIREPGQKIFLKPTCRFFMRGHCTWGINCRFIHPGINDKGNYQLIERPGFNNRPPPPPEEKFEEEERSPSPEPPPPPPEPKEETAWERGLRQAKEMRKKALERREMETNFEQKKLNLSIDDNPEYDKENKAEVKSPVKKQPYYDKYEPLSDDEYYDQTPIRQQQRQIMEESWGQYENFEVRWMTRDSSPPPHPLAPGRFPHPGDRYPPPPYGELPPPMGHRMRGRPPSPRRYSRSPPPMPARYMRGIPTRDPRMLQHREKVRERMIAMSPPPPTDKISLSQDGQIRADEWHDPWRRSNANKGKSPEKRSGSGGRRQSRRSYSYSSSYSSSSFSSSRSRSRSSSYSSISSRSSSRSTSLSRSRSPVKRPRGGMVPRGARHAAAPMPGQPDRRLSQGEPPMRGQPMRSPEKRPGAGPISPNKGLRGQQGMPGPHGRVQGPRRPDPPSQQIVEAGRSRRSGPQRPGQLHQNQKKFQMEVKTRDRQLPPSAIGKQRPVPPPRGRSGSSSSGSRSGSRSSSSSASSFSSGSSYSRSRSGSSSSSSSRSPGRDQTSRGGLPARGEPGARGYRQPGPGRPPMPGRGAERPRQPAGGFLMSRGGPDRMKIGETSRPATVQQSRSNKDPMKATGQKSNIKLTLIKPGERPSDRPSAGGDMVSRDIAARDMVTRKRPPEPPMEPPPSKRPAMAAPPKSGERPMKKAEKPVPVSPTKAAPRPVSQVRMPAGKVPQPAPPVPTATAKKKSTVSRREELLKQLKAVEDAIAKKKKKMT</sequence>
<feature type="compositionally biased region" description="Basic and acidic residues" evidence="5">
    <location>
        <begin position="60"/>
        <end position="77"/>
    </location>
</feature>
<feature type="compositionally biased region" description="Low complexity" evidence="5">
    <location>
        <begin position="1013"/>
        <end position="1056"/>
    </location>
</feature>
<reference evidence="7" key="1">
    <citation type="journal article" date="2019" name="bioRxiv">
        <title>The Genome of the Zebra Mussel, Dreissena polymorpha: A Resource for Invasive Species Research.</title>
        <authorList>
            <person name="McCartney M.A."/>
            <person name="Auch B."/>
            <person name="Kono T."/>
            <person name="Mallez S."/>
            <person name="Zhang Y."/>
            <person name="Obille A."/>
            <person name="Becker A."/>
            <person name="Abrahante J.E."/>
            <person name="Garbe J."/>
            <person name="Badalamenti J.P."/>
            <person name="Herman A."/>
            <person name="Mangelson H."/>
            <person name="Liachko I."/>
            <person name="Sullivan S."/>
            <person name="Sone E.D."/>
            <person name="Koren S."/>
            <person name="Silverstein K.A.T."/>
            <person name="Beckman K.B."/>
            <person name="Gohl D.M."/>
        </authorList>
    </citation>
    <scope>NUCLEOTIDE SEQUENCE</scope>
    <source>
        <strain evidence="7">Duluth1</strain>
        <tissue evidence="7">Whole animal</tissue>
    </source>
</reference>
<evidence type="ECO:0000256" key="2">
    <source>
        <dbReference type="ARBA" id="ARBA00022771"/>
    </source>
</evidence>
<gene>
    <name evidence="7" type="ORF">DPMN_178369</name>
</gene>
<feature type="compositionally biased region" description="Basic and acidic residues" evidence="5">
    <location>
        <begin position="773"/>
        <end position="808"/>
    </location>
</feature>
<feature type="compositionally biased region" description="Pro residues" evidence="5">
    <location>
        <begin position="899"/>
        <end position="912"/>
    </location>
</feature>
<feature type="compositionally biased region" description="Basic and acidic residues" evidence="5">
    <location>
        <begin position="1382"/>
        <end position="1392"/>
    </location>
</feature>
<keyword evidence="2 4" id="KW-0863">Zinc-finger</keyword>
<dbReference type="Pfam" id="PF18044">
    <property type="entry name" value="zf-CCCH_4"/>
    <property type="match status" value="1"/>
</dbReference>
<feature type="compositionally biased region" description="Basic and acidic residues" evidence="5">
    <location>
        <begin position="590"/>
        <end position="603"/>
    </location>
</feature>
<dbReference type="PANTHER" id="PTHR46582:SF1">
    <property type="entry name" value="ZINC FINGER CCCH DOMAIN-CONTAINING PROTEIN 18"/>
    <property type="match status" value="1"/>
</dbReference>
<dbReference type="OrthoDB" id="10072532at2759"/>
<dbReference type="SUPFAM" id="SSF90229">
    <property type="entry name" value="CCCH zinc finger"/>
    <property type="match status" value="1"/>
</dbReference>
<dbReference type="PROSITE" id="PS50103">
    <property type="entry name" value="ZF_C3H1"/>
    <property type="match status" value="1"/>
</dbReference>
<dbReference type="Gene3D" id="4.10.1000.10">
    <property type="entry name" value="Zinc finger, CCCH-type"/>
    <property type="match status" value="1"/>
</dbReference>
<reference evidence="7" key="2">
    <citation type="submission" date="2020-11" db="EMBL/GenBank/DDBJ databases">
        <authorList>
            <person name="McCartney M.A."/>
            <person name="Auch B."/>
            <person name="Kono T."/>
            <person name="Mallez S."/>
            <person name="Becker A."/>
            <person name="Gohl D.M."/>
            <person name="Silverstein K.A.T."/>
            <person name="Koren S."/>
            <person name="Bechman K.B."/>
            <person name="Herman A."/>
            <person name="Abrahante J.E."/>
            <person name="Garbe J."/>
        </authorList>
    </citation>
    <scope>NUCLEOTIDE SEQUENCE</scope>
    <source>
        <strain evidence="7">Duluth1</strain>
        <tissue evidence="7">Whole animal</tissue>
    </source>
</reference>
<feature type="region of interest" description="Disordered" evidence="5">
    <location>
        <begin position="737"/>
        <end position="850"/>
    </location>
</feature>
<dbReference type="InterPro" id="IPR052647">
    <property type="entry name" value="Zinc_finger_CCCH-type"/>
</dbReference>
<dbReference type="InterPro" id="IPR041367">
    <property type="entry name" value="Znf-CCCH_4"/>
</dbReference>
<evidence type="ECO:0000313" key="7">
    <source>
        <dbReference type="EMBL" id="KAH3776935.1"/>
    </source>
</evidence>
<feature type="compositionally biased region" description="Low complexity" evidence="5">
    <location>
        <begin position="675"/>
        <end position="684"/>
    </location>
</feature>
<feature type="compositionally biased region" description="Acidic residues" evidence="5">
    <location>
        <begin position="372"/>
        <end position="385"/>
    </location>
</feature>
<dbReference type="GO" id="GO:0071011">
    <property type="term" value="C:precatalytic spliceosome"/>
    <property type="evidence" value="ECO:0007669"/>
    <property type="project" value="TreeGrafter"/>
</dbReference>
<evidence type="ECO:0000256" key="5">
    <source>
        <dbReference type="SAM" id="MobiDB-lite"/>
    </source>
</evidence>
<feature type="compositionally biased region" description="Basic and acidic residues" evidence="5">
    <location>
        <begin position="631"/>
        <end position="643"/>
    </location>
</feature>
<evidence type="ECO:0000256" key="4">
    <source>
        <dbReference type="PROSITE-ProRule" id="PRU00723"/>
    </source>
</evidence>
<feature type="compositionally biased region" description="Basic and acidic residues" evidence="5">
    <location>
        <begin position="612"/>
        <end position="623"/>
    </location>
</feature>
<feature type="compositionally biased region" description="Acidic residues" evidence="5">
    <location>
        <begin position="465"/>
        <end position="490"/>
    </location>
</feature>
<feature type="compositionally biased region" description="Basic and acidic residues" evidence="5">
    <location>
        <begin position="114"/>
        <end position="129"/>
    </location>
</feature>
<feature type="region of interest" description="Disordered" evidence="5">
    <location>
        <begin position="877"/>
        <end position="1438"/>
    </location>
</feature>
<keyword evidence="1 4" id="KW-0479">Metal-binding</keyword>
<feature type="compositionally biased region" description="Polar residues" evidence="5">
    <location>
        <begin position="157"/>
        <end position="167"/>
    </location>
</feature>
<feature type="compositionally biased region" description="Acidic residues" evidence="5">
    <location>
        <begin position="403"/>
        <end position="424"/>
    </location>
</feature>